<dbReference type="Proteomes" id="UP000526892">
    <property type="component" value="Unassembled WGS sequence"/>
</dbReference>
<comment type="caution">
    <text evidence="1">The sequence shown here is derived from an EMBL/GenBank/DDBJ whole genome shotgun (WGS) entry which is preliminary data.</text>
</comment>
<dbReference type="AlphaFoldDB" id="A0A7Z0LRJ6"/>
<dbReference type="RefSeq" id="WP_179915430.1">
    <property type="nucleotide sequence ID" value="NZ_JACCDE010000006.1"/>
</dbReference>
<proteinExistence type="predicted"/>
<reference evidence="1 2" key="1">
    <citation type="journal article" date="2003" name="Extremophiles">
        <title>Halomonas glaciei sp. nov. isolated from fast ice of Adelie Land, Antarctica.</title>
        <authorList>
            <person name="Reddy G.S."/>
            <person name="Raghavan P.U."/>
            <person name="Sarita N.B."/>
            <person name="Prakash J.S."/>
            <person name="Nagesh N."/>
            <person name="Delille D."/>
            <person name="Shivaji S."/>
        </authorList>
    </citation>
    <scope>NUCLEOTIDE SEQUENCE [LARGE SCALE GENOMIC DNA]</scope>
    <source>
        <strain evidence="1 2">DD39</strain>
    </source>
</reference>
<name>A0A7Z0LRJ6_9GAMM</name>
<keyword evidence="2" id="KW-1185">Reference proteome</keyword>
<organism evidence="1 2">
    <name type="scientific">Vreelandella glaciei</name>
    <dbReference type="NCBI Taxonomy" id="186761"/>
    <lineage>
        <taxon>Bacteria</taxon>
        <taxon>Pseudomonadati</taxon>
        <taxon>Pseudomonadota</taxon>
        <taxon>Gammaproteobacteria</taxon>
        <taxon>Oceanospirillales</taxon>
        <taxon>Halomonadaceae</taxon>
        <taxon>Vreelandella</taxon>
    </lineage>
</organism>
<protein>
    <submittedName>
        <fullName evidence="1">Uncharacterized protein</fullName>
    </submittedName>
</protein>
<accession>A0A7Z0LRJ6</accession>
<evidence type="ECO:0000313" key="1">
    <source>
        <dbReference type="EMBL" id="NYS77246.1"/>
    </source>
</evidence>
<gene>
    <name evidence="1" type="ORF">HZS80_05880</name>
</gene>
<dbReference type="EMBL" id="JACCDE010000006">
    <property type="protein sequence ID" value="NYS77246.1"/>
    <property type="molecule type" value="Genomic_DNA"/>
</dbReference>
<evidence type="ECO:0000313" key="2">
    <source>
        <dbReference type="Proteomes" id="UP000526892"/>
    </source>
</evidence>
<sequence>MMTDDQVQVIDRVREYLRVQLSDFSKEKSEKMAVHYFIRNAGTRTVYPDGKGYSVNEVTGEHAAHLVKLAKEDRCAWEAAKKLAGILLKENRLECPELRLFAADVLLDKFPKPTTKSAWANISKDFPIALAVYMLERDAGIPPYRNDETEHRNNGLEIVARMVTGLGFSLNPRNCKGIWERWGDHIKYVKKEGPFYFLSDDNDLHFRKSNVPK</sequence>